<evidence type="ECO:0008006" key="3">
    <source>
        <dbReference type="Google" id="ProtNLM"/>
    </source>
</evidence>
<proteinExistence type="predicted"/>
<organism evidence="1 2">
    <name type="scientific">Pseudomonas abietaniphila</name>
    <dbReference type="NCBI Taxonomy" id="89065"/>
    <lineage>
        <taxon>Bacteria</taxon>
        <taxon>Pseudomonadati</taxon>
        <taxon>Pseudomonadota</taxon>
        <taxon>Gammaproteobacteria</taxon>
        <taxon>Pseudomonadales</taxon>
        <taxon>Pseudomonadaceae</taxon>
        <taxon>Pseudomonas</taxon>
    </lineage>
</organism>
<name>A0A1G8NDA6_9PSED</name>
<reference evidence="2" key="1">
    <citation type="submission" date="2016-10" db="EMBL/GenBank/DDBJ databases">
        <authorList>
            <person name="Varghese N."/>
            <person name="Submissions S."/>
        </authorList>
    </citation>
    <scope>NUCLEOTIDE SEQUENCE [LARGE SCALE GENOMIC DNA]</scope>
    <source>
        <strain evidence="2">ATCC 700689</strain>
    </source>
</reference>
<dbReference type="AlphaFoldDB" id="A0A1G8NDA6"/>
<accession>A0A1G8NDA6</accession>
<gene>
    <name evidence="1" type="ORF">SAMN05216605_11744</name>
</gene>
<protein>
    <recommendedName>
        <fullName evidence="3">SSU ribosomal protein S2p (SAe)</fullName>
    </recommendedName>
</protein>
<evidence type="ECO:0000313" key="1">
    <source>
        <dbReference type="EMBL" id="SDI78076.1"/>
    </source>
</evidence>
<sequence>MEMERTLRGGSPFTQKEPDVSQPYAFVNDEIRIYNHMRDNLLPASTRAKLDQLNPFLRNGVVMPGEIVVVSEGSTHLCTPEETQLMQLASDVRGALIGVEGDASYAMVHNYDMIQSIMSYGSIGIGATTSVWSKYLKELEDLLKQTEALHRRWRASGVTNDEFFAQRRVLFTRIEANLKGIGRFGSGLGRDGKMKRILGISSKSYLHTGEIRGYAKNVRGVSKLAGALSKGAYVGIALDVGAGALEIKEACSKGRAEECTRAKYVETGKTAGGIAGSWAGGTVGTLAGEAVCVGLGAASGGMILAACAVVAGAVTAWGGGKIGSMVGEDSTILLYEEIHGR</sequence>
<dbReference type="STRING" id="89065.SAMN05216605_11744"/>
<evidence type="ECO:0000313" key="2">
    <source>
        <dbReference type="Proteomes" id="UP000182894"/>
    </source>
</evidence>
<keyword evidence="2" id="KW-1185">Reference proteome</keyword>
<dbReference type="EMBL" id="FNCO01000017">
    <property type="protein sequence ID" value="SDI78076.1"/>
    <property type="molecule type" value="Genomic_DNA"/>
</dbReference>
<dbReference type="Proteomes" id="UP000182894">
    <property type="component" value="Unassembled WGS sequence"/>
</dbReference>